<feature type="non-terminal residue" evidence="2">
    <location>
        <position position="415"/>
    </location>
</feature>
<feature type="compositionally biased region" description="Basic residues" evidence="1">
    <location>
        <begin position="349"/>
        <end position="368"/>
    </location>
</feature>
<dbReference type="EMBL" id="CADCTW010000018">
    <property type="protein sequence ID" value="CAA9298699.1"/>
    <property type="molecule type" value="Genomic_DNA"/>
</dbReference>
<evidence type="ECO:0000313" key="2">
    <source>
        <dbReference type="EMBL" id="CAA9298699.1"/>
    </source>
</evidence>
<feature type="compositionally biased region" description="Low complexity" evidence="1">
    <location>
        <begin position="208"/>
        <end position="223"/>
    </location>
</feature>
<feature type="compositionally biased region" description="Low complexity" evidence="1">
    <location>
        <begin position="127"/>
        <end position="147"/>
    </location>
</feature>
<feature type="compositionally biased region" description="Basic and acidic residues" evidence="1">
    <location>
        <begin position="91"/>
        <end position="102"/>
    </location>
</feature>
<feature type="compositionally biased region" description="Gly residues" evidence="1">
    <location>
        <begin position="195"/>
        <end position="207"/>
    </location>
</feature>
<dbReference type="EC" id="2.8.1.7" evidence="2"/>
<protein>
    <submittedName>
        <fullName evidence="2">Cysteine desulfurase &gt; SufS</fullName>
        <ecNumber evidence="2">2.8.1.7</ecNumber>
    </submittedName>
</protein>
<organism evidence="2">
    <name type="scientific">uncultured Gemmatimonadota bacterium</name>
    <dbReference type="NCBI Taxonomy" id="203437"/>
    <lineage>
        <taxon>Bacteria</taxon>
        <taxon>Pseudomonadati</taxon>
        <taxon>Gemmatimonadota</taxon>
        <taxon>environmental samples</taxon>
    </lineage>
</organism>
<sequence>EQLIDGGARRGGAARGFPHPPAGGERASAGVPGQRGVHAEAAGRDRGDVRLLRARQRQRSPRGPLAFRARHGRVRAGAGKGGGALWHRGQRGADLDAGDHRGHQLGGVELGDGQPAPRRRGAPFRDGAPQQPGALADAGAAHRGQAALHRRGRPAAPGPVQPGRSAHGAHEAGLHRPREQRAGDDQPGARDRGAGARGGGADAGGRGPVRPAPARGRALAGVRLLHLQRPQDVRPHGHGRPVGAPRGAGGDAALPRRRRHDRVGGAGAVHLRAPSQPPGGGDAAHRRGGGAGRGGGVPGRRRPRRHPGARADAALVRAGAHGGDPGPDRLWPARPGGALGCDLLHPGRRAPARPGHHPGRRGHRHPRRPPLCPAADAPHGRGEHREGFVLPVQRARRRGPADGWAASRAQAVRIV</sequence>
<feature type="region of interest" description="Disordered" evidence="1">
    <location>
        <begin position="349"/>
        <end position="406"/>
    </location>
</feature>
<feature type="non-terminal residue" evidence="2">
    <location>
        <position position="1"/>
    </location>
</feature>
<keyword evidence="2" id="KW-0808">Transferase</keyword>
<feature type="compositionally biased region" description="Basic and acidic residues" evidence="1">
    <location>
        <begin position="37"/>
        <end position="51"/>
    </location>
</feature>
<feature type="region of interest" description="Disordered" evidence="1">
    <location>
        <begin position="1"/>
        <end position="309"/>
    </location>
</feature>
<feature type="compositionally biased region" description="Gly residues" evidence="1">
    <location>
        <begin position="289"/>
        <end position="298"/>
    </location>
</feature>
<evidence type="ECO:0000256" key="1">
    <source>
        <dbReference type="SAM" id="MobiDB-lite"/>
    </source>
</evidence>
<dbReference type="GO" id="GO:0031071">
    <property type="term" value="F:cysteine desulfurase activity"/>
    <property type="evidence" value="ECO:0007669"/>
    <property type="project" value="UniProtKB-EC"/>
</dbReference>
<accession>A0A6J4K8Z4</accession>
<dbReference type="AlphaFoldDB" id="A0A6J4K8Z4"/>
<gene>
    <name evidence="2" type="ORF">AVDCRST_MAG68-216</name>
</gene>
<feature type="compositionally biased region" description="Basic and acidic residues" evidence="1">
    <location>
        <begin position="168"/>
        <end position="194"/>
    </location>
</feature>
<proteinExistence type="predicted"/>
<feature type="compositionally biased region" description="Basic residues" evidence="1">
    <location>
        <begin position="299"/>
        <end position="308"/>
    </location>
</feature>
<feature type="compositionally biased region" description="Basic and acidic residues" evidence="1">
    <location>
        <begin position="378"/>
        <end position="387"/>
    </location>
</feature>
<name>A0A6J4K8Z4_9BACT</name>
<reference evidence="2" key="1">
    <citation type="submission" date="2020-02" db="EMBL/GenBank/DDBJ databases">
        <authorList>
            <person name="Meier V. D."/>
        </authorList>
    </citation>
    <scope>NUCLEOTIDE SEQUENCE</scope>
    <source>
        <strain evidence="2">AVDCRST_MAG68</strain>
    </source>
</reference>